<protein>
    <submittedName>
        <fullName evidence="2">Uncharacterized protein</fullName>
    </submittedName>
</protein>
<organism evidence="2 3">
    <name type="scientific">Botrimarina hoheduenensis</name>
    <dbReference type="NCBI Taxonomy" id="2528000"/>
    <lineage>
        <taxon>Bacteria</taxon>
        <taxon>Pseudomonadati</taxon>
        <taxon>Planctomycetota</taxon>
        <taxon>Planctomycetia</taxon>
        <taxon>Pirellulales</taxon>
        <taxon>Lacipirellulaceae</taxon>
        <taxon>Botrimarina</taxon>
    </lineage>
</organism>
<dbReference type="Proteomes" id="UP000318995">
    <property type="component" value="Unassembled WGS sequence"/>
</dbReference>
<reference evidence="2 3" key="1">
    <citation type="submission" date="2019-02" db="EMBL/GenBank/DDBJ databases">
        <title>Deep-cultivation of Planctomycetes and their phenomic and genomic characterization uncovers novel biology.</title>
        <authorList>
            <person name="Wiegand S."/>
            <person name="Jogler M."/>
            <person name="Boedeker C."/>
            <person name="Pinto D."/>
            <person name="Vollmers J."/>
            <person name="Rivas-Marin E."/>
            <person name="Kohn T."/>
            <person name="Peeters S.H."/>
            <person name="Heuer A."/>
            <person name="Rast P."/>
            <person name="Oberbeckmann S."/>
            <person name="Bunk B."/>
            <person name="Jeske O."/>
            <person name="Meyerdierks A."/>
            <person name="Storesund J.E."/>
            <person name="Kallscheuer N."/>
            <person name="Luecker S."/>
            <person name="Lage O.M."/>
            <person name="Pohl T."/>
            <person name="Merkel B.J."/>
            <person name="Hornburger P."/>
            <person name="Mueller R.-W."/>
            <person name="Bruemmer F."/>
            <person name="Labrenz M."/>
            <person name="Spormann A.M."/>
            <person name="Op Den Camp H."/>
            <person name="Overmann J."/>
            <person name="Amann R."/>
            <person name="Jetten M.S.M."/>
            <person name="Mascher T."/>
            <person name="Medema M.H."/>
            <person name="Devos D.P."/>
            <person name="Kaster A.-K."/>
            <person name="Ovreas L."/>
            <person name="Rohde M."/>
            <person name="Galperin M.Y."/>
            <person name="Jogler C."/>
        </authorList>
    </citation>
    <scope>NUCLEOTIDE SEQUENCE [LARGE SCALE GENOMIC DNA]</scope>
    <source>
        <strain evidence="2 3">Pla111</strain>
    </source>
</reference>
<name>A0A5C5WD09_9BACT</name>
<comment type="caution">
    <text evidence="2">The sequence shown here is derived from an EMBL/GenBank/DDBJ whole genome shotgun (WGS) entry which is preliminary data.</text>
</comment>
<dbReference type="AlphaFoldDB" id="A0A5C5WD09"/>
<evidence type="ECO:0000256" key="1">
    <source>
        <dbReference type="SAM" id="MobiDB-lite"/>
    </source>
</evidence>
<dbReference type="RefSeq" id="WP_146570720.1">
    <property type="nucleotide sequence ID" value="NZ_SJPH01000001.1"/>
</dbReference>
<dbReference type="OrthoDB" id="285961at2"/>
<proteinExistence type="predicted"/>
<sequence length="881" mass="95834">MWIPPQNVSNTGPIDRMAPPVSFCRAALAVAIVTVSLSCQFAKLADADTWIDRNTETENAWRQGDQQPHLRVVSQQRRHGVGDTAPDVERIEYVCPPGASAWFWRPVPPAAVIEELQIAVEIHLAEAPVQLAVEIELPRAIDPDTGRPRRLVVRPLESQAWRQSYPAHALELKQADLPRGLQRALRMQALSTAQREMLDGRGAYVVAVGLAAAGAPVPRAFEIREVRLEGRIAPQQYLTDQDAAVPAQASIADAPPTKPLGGRLIGTRVELTAQAFRVDDRDYFARIRRWRNESPERLIALGFNTVWLEKAPTADRLAEFGSRGLRVICPTPADPAGLGDTASAVLAWILPGEVAAAELDSRLVETQRLRSLPEPLQRPILAHPVGDYAAWSRVADGLLIEGQGSRVPGPPWFAERLRKIQAETAPGTPLLAVVALDVDLAVQRQLDALLGDGVAPAWLPPSDIDADIDGALSVGVCGIAFSSTEGLDSPEAAASLATESLASANERLRLIEPWLLGRRDGGFDPARTVYQRDGAELRLRQPTHNRAPALDDSSPTDRTSGYRLSPAGIRPVTSAAIPAASATDDLLFTGDPRVVQSLARYLTPRAPAASERLLRQARLAQENTDSLDTAQRLALRRQLEAADLARARGDHFVCYETATDVLRRVQQAGDERRRLTFAKPYDARQSCPLALLPTTLNEHFRLMQLLAAAPRGLNRLHGGSFEDIDELRRFGWRNENANNNAEEAPAVEIAASSPIHGAHRLRLVGQDSYQGRSARIVSPPIPIAAGELLEITGWVQVEREQSRSAAGLLLTDSLGGPELSLLIGPTANYEPFRLIRGATDSTELTIEFEVIGVARVDIDGVMVRPVTLPTGLAASPGERRR</sequence>
<keyword evidence="3" id="KW-1185">Reference proteome</keyword>
<feature type="region of interest" description="Disordered" evidence="1">
    <location>
        <begin position="537"/>
        <end position="565"/>
    </location>
</feature>
<accession>A0A5C5WD09</accession>
<evidence type="ECO:0000313" key="3">
    <source>
        <dbReference type="Proteomes" id="UP000318995"/>
    </source>
</evidence>
<evidence type="ECO:0000313" key="2">
    <source>
        <dbReference type="EMBL" id="TWT48560.1"/>
    </source>
</evidence>
<dbReference type="EMBL" id="SJPH01000001">
    <property type="protein sequence ID" value="TWT48560.1"/>
    <property type="molecule type" value="Genomic_DNA"/>
</dbReference>
<gene>
    <name evidence="2" type="ORF">Pla111_03330</name>
</gene>